<feature type="region of interest" description="Disordered" evidence="1">
    <location>
        <begin position="1"/>
        <end position="22"/>
    </location>
</feature>
<protein>
    <submittedName>
        <fullName evidence="2">Uncharacterized protein</fullName>
    </submittedName>
</protein>
<dbReference type="EMBL" id="GBXM01090496">
    <property type="protein sequence ID" value="JAH18081.1"/>
    <property type="molecule type" value="Transcribed_RNA"/>
</dbReference>
<accession>A0A0E9QME2</accession>
<reference evidence="2" key="1">
    <citation type="submission" date="2014-11" db="EMBL/GenBank/DDBJ databases">
        <authorList>
            <person name="Amaro Gonzalez C."/>
        </authorList>
    </citation>
    <scope>NUCLEOTIDE SEQUENCE</scope>
</reference>
<proteinExistence type="predicted"/>
<dbReference type="AlphaFoldDB" id="A0A0E9QME2"/>
<sequence length="22" mass="2695">MSHRITPQMAQCKSLRRNTWHI</sequence>
<reference evidence="2" key="2">
    <citation type="journal article" date="2015" name="Fish Shellfish Immunol.">
        <title>Early steps in the European eel (Anguilla anguilla)-Vibrio vulnificus interaction in the gills: Role of the RtxA13 toxin.</title>
        <authorList>
            <person name="Callol A."/>
            <person name="Pajuelo D."/>
            <person name="Ebbesson L."/>
            <person name="Teles M."/>
            <person name="MacKenzie S."/>
            <person name="Amaro C."/>
        </authorList>
    </citation>
    <scope>NUCLEOTIDE SEQUENCE</scope>
</reference>
<organism evidence="2">
    <name type="scientific">Anguilla anguilla</name>
    <name type="common">European freshwater eel</name>
    <name type="synonym">Muraena anguilla</name>
    <dbReference type="NCBI Taxonomy" id="7936"/>
    <lineage>
        <taxon>Eukaryota</taxon>
        <taxon>Metazoa</taxon>
        <taxon>Chordata</taxon>
        <taxon>Craniata</taxon>
        <taxon>Vertebrata</taxon>
        <taxon>Euteleostomi</taxon>
        <taxon>Actinopterygii</taxon>
        <taxon>Neopterygii</taxon>
        <taxon>Teleostei</taxon>
        <taxon>Anguilliformes</taxon>
        <taxon>Anguillidae</taxon>
        <taxon>Anguilla</taxon>
    </lineage>
</organism>
<name>A0A0E9QME2_ANGAN</name>
<evidence type="ECO:0000256" key="1">
    <source>
        <dbReference type="SAM" id="MobiDB-lite"/>
    </source>
</evidence>
<evidence type="ECO:0000313" key="2">
    <source>
        <dbReference type="EMBL" id="JAH18081.1"/>
    </source>
</evidence>